<dbReference type="Proteomes" id="UP000661649">
    <property type="component" value="Unassembled WGS sequence"/>
</dbReference>
<gene>
    <name evidence="2" type="ORF">H8712_12445</name>
</gene>
<dbReference type="EMBL" id="JACRTP010000005">
    <property type="protein sequence ID" value="MBC8629407.1"/>
    <property type="molecule type" value="Genomic_DNA"/>
</dbReference>
<accession>A0ABR7PDC4</accession>
<reference evidence="2 3" key="1">
    <citation type="submission" date="2020-08" db="EMBL/GenBank/DDBJ databases">
        <title>Genome public.</title>
        <authorList>
            <person name="Liu C."/>
            <person name="Sun Q."/>
        </authorList>
    </citation>
    <scope>NUCLEOTIDE SEQUENCE [LARGE SCALE GENOMIC DNA]</scope>
    <source>
        <strain evidence="2 3">3_YM_SP_D4_24.mj</strain>
    </source>
</reference>
<evidence type="ECO:0000313" key="3">
    <source>
        <dbReference type="Proteomes" id="UP000661649"/>
    </source>
</evidence>
<feature type="compositionally biased region" description="Basic and acidic residues" evidence="1">
    <location>
        <begin position="51"/>
        <end position="66"/>
    </location>
</feature>
<protein>
    <submittedName>
        <fullName evidence="2">Uncharacterized protein</fullName>
    </submittedName>
</protein>
<feature type="compositionally biased region" description="Polar residues" evidence="1">
    <location>
        <begin position="67"/>
        <end position="112"/>
    </location>
</feature>
<organism evidence="2 3">
    <name type="scientific">Blautia stercoris</name>
    <dbReference type="NCBI Taxonomy" id="871664"/>
    <lineage>
        <taxon>Bacteria</taxon>
        <taxon>Bacillati</taxon>
        <taxon>Bacillota</taxon>
        <taxon>Clostridia</taxon>
        <taxon>Lachnospirales</taxon>
        <taxon>Lachnospiraceae</taxon>
        <taxon>Blautia</taxon>
    </lineage>
</organism>
<evidence type="ECO:0000256" key="1">
    <source>
        <dbReference type="SAM" id="MobiDB-lite"/>
    </source>
</evidence>
<evidence type="ECO:0000313" key="2">
    <source>
        <dbReference type="EMBL" id="MBC8629407.1"/>
    </source>
</evidence>
<keyword evidence="3" id="KW-1185">Reference proteome</keyword>
<feature type="compositionally biased region" description="Polar residues" evidence="1">
    <location>
        <begin position="29"/>
        <end position="50"/>
    </location>
</feature>
<name>A0ABR7PDC4_9FIRM</name>
<proteinExistence type="predicted"/>
<sequence>MKNRIVLLTLCCVSLLCIGYPLSKKISSPSKYKTVQVSETDNTKTSAVNHTQEDTPKSSVSKDKNTSESTTAPESTDSIDSSETNNTVNNNDSTAPSAAESLNNSGNIANTETYDNSNITLESEQENQPVNIETADDTTQTDPVEENQNNPLQTVQAYVLSVDGTTMYVDLENPGARTYPGEGEERQTAFDISNAEQIQTEISDVYPASNHFICSCVSVEIEYYTENGVNIATKLTSNGQEIAPLYFKE</sequence>
<feature type="region of interest" description="Disordered" evidence="1">
    <location>
        <begin position="29"/>
        <end position="112"/>
    </location>
</feature>
<dbReference type="RefSeq" id="WP_187558969.1">
    <property type="nucleotide sequence ID" value="NZ_JACRTP010000005.1"/>
</dbReference>
<comment type="caution">
    <text evidence="2">The sequence shown here is derived from an EMBL/GenBank/DDBJ whole genome shotgun (WGS) entry which is preliminary data.</text>
</comment>